<feature type="domain" description="Methyltransferase" evidence="1">
    <location>
        <begin position="43"/>
        <end position="148"/>
    </location>
</feature>
<reference evidence="2" key="1">
    <citation type="submission" date="2021-01" db="EMBL/GenBank/DDBJ databases">
        <title>Whole genome shotgun sequence of Rugosimonospora africana NBRC 104875.</title>
        <authorList>
            <person name="Komaki H."/>
            <person name="Tamura T."/>
        </authorList>
    </citation>
    <scope>NUCLEOTIDE SEQUENCE</scope>
    <source>
        <strain evidence="2">NBRC 104875</strain>
    </source>
</reference>
<dbReference type="Pfam" id="PF13847">
    <property type="entry name" value="Methyltransf_31"/>
    <property type="match status" value="1"/>
</dbReference>
<dbReference type="AlphaFoldDB" id="A0A8J3R1F8"/>
<proteinExistence type="predicted"/>
<accession>A0A8J3R1F8</accession>
<dbReference type="Proteomes" id="UP000642748">
    <property type="component" value="Unassembled WGS sequence"/>
</dbReference>
<dbReference type="EMBL" id="BONZ01000123">
    <property type="protein sequence ID" value="GIH21304.1"/>
    <property type="molecule type" value="Genomic_DNA"/>
</dbReference>
<gene>
    <name evidence="2" type="ORF">Raf01_94760</name>
</gene>
<evidence type="ECO:0000259" key="1">
    <source>
        <dbReference type="Pfam" id="PF13847"/>
    </source>
</evidence>
<evidence type="ECO:0000313" key="2">
    <source>
        <dbReference type="EMBL" id="GIH21304.1"/>
    </source>
</evidence>
<comment type="caution">
    <text evidence="2">The sequence shown here is derived from an EMBL/GenBank/DDBJ whole genome shotgun (WGS) entry which is preliminary data.</text>
</comment>
<dbReference type="InterPro" id="IPR029063">
    <property type="entry name" value="SAM-dependent_MTases_sf"/>
</dbReference>
<keyword evidence="3" id="KW-1185">Reference proteome</keyword>
<sequence length="279" mass="30321">MTSGYVMGRSADEYERLRVQARVWQPATEALLDRAGLAPGACCLDVGCGPGETMRLMAERVGPAGRVVGLDTDADLGRAALGTLRAAGYDQCAYVEGDVESTDAVPDRRFDLVFGRLILLHLADPVTALRRMWRWTAPGGHLIVQDYDMSIVDTDVSLPVLDEWKRVFLGTYAAVGRPVRLGVRLPGLLAEAGIGLPDSTDVAGRLEPLATAGWMLTATYRSIAPTAIGLGLLSERERDAWLAGMASAMRDHGDASLLWPLLIGVHVRRPPYERRSDRR</sequence>
<organism evidence="2 3">
    <name type="scientific">Rugosimonospora africana</name>
    <dbReference type="NCBI Taxonomy" id="556532"/>
    <lineage>
        <taxon>Bacteria</taxon>
        <taxon>Bacillati</taxon>
        <taxon>Actinomycetota</taxon>
        <taxon>Actinomycetes</taxon>
        <taxon>Micromonosporales</taxon>
        <taxon>Micromonosporaceae</taxon>
        <taxon>Rugosimonospora</taxon>
    </lineage>
</organism>
<dbReference type="CDD" id="cd02440">
    <property type="entry name" value="AdoMet_MTases"/>
    <property type="match status" value="1"/>
</dbReference>
<dbReference type="InterPro" id="IPR025714">
    <property type="entry name" value="Methyltranfer_dom"/>
</dbReference>
<dbReference type="Gene3D" id="3.40.50.150">
    <property type="entry name" value="Vaccinia Virus protein VP39"/>
    <property type="match status" value="1"/>
</dbReference>
<dbReference type="SUPFAM" id="SSF53335">
    <property type="entry name" value="S-adenosyl-L-methionine-dependent methyltransferases"/>
    <property type="match status" value="1"/>
</dbReference>
<protein>
    <recommendedName>
        <fullName evidence="1">Methyltransferase domain-containing protein</fullName>
    </recommendedName>
</protein>
<name>A0A8J3R1F8_9ACTN</name>
<dbReference type="RefSeq" id="WP_203924686.1">
    <property type="nucleotide sequence ID" value="NZ_BONZ01000123.1"/>
</dbReference>
<dbReference type="PANTHER" id="PTHR43861">
    <property type="entry name" value="TRANS-ACONITATE 2-METHYLTRANSFERASE-RELATED"/>
    <property type="match status" value="1"/>
</dbReference>
<evidence type="ECO:0000313" key="3">
    <source>
        <dbReference type="Proteomes" id="UP000642748"/>
    </source>
</evidence>